<evidence type="ECO:0000313" key="10">
    <source>
        <dbReference type="Proteomes" id="UP001285354"/>
    </source>
</evidence>
<dbReference type="GO" id="GO:0006013">
    <property type="term" value="P:mannose metabolic process"/>
    <property type="evidence" value="ECO:0007669"/>
    <property type="project" value="TreeGrafter"/>
</dbReference>
<evidence type="ECO:0000259" key="8">
    <source>
        <dbReference type="Pfam" id="PF03727"/>
    </source>
</evidence>
<dbReference type="GO" id="GO:0004340">
    <property type="term" value="F:glucokinase activity"/>
    <property type="evidence" value="ECO:0007669"/>
    <property type="project" value="TreeGrafter"/>
</dbReference>
<protein>
    <recommendedName>
        <fullName evidence="6">Phosphotransferase</fullName>
        <ecNumber evidence="6">2.7.1.-</ecNumber>
    </recommendedName>
</protein>
<evidence type="ECO:0000259" key="7">
    <source>
        <dbReference type="Pfam" id="PF00349"/>
    </source>
</evidence>
<evidence type="ECO:0000256" key="3">
    <source>
        <dbReference type="ARBA" id="ARBA00022741"/>
    </source>
</evidence>
<evidence type="ECO:0000256" key="1">
    <source>
        <dbReference type="ARBA" id="ARBA00009225"/>
    </source>
</evidence>
<dbReference type="InterPro" id="IPR022672">
    <property type="entry name" value="Hexokinase_N"/>
</dbReference>
<keyword evidence="10" id="KW-1185">Reference proteome</keyword>
<dbReference type="PANTHER" id="PTHR19443">
    <property type="entry name" value="HEXOKINASE"/>
    <property type="match status" value="1"/>
</dbReference>
<dbReference type="GO" id="GO:0001678">
    <property type="term" value="P:intracellular glucose homeostasis"/>
    <property type="evidence" value="ECO:0007669"/>
    <property type="project" value="InterPro"/>
</dbReference>
<dbReference type="GO" id="GO:0006006">
    <property type="term" value="P:glucose metabolic process"/>
    <property type="evidence" value="ECO:0007669"/>
    <property type="project" value="TreeGrafter"/>
</dbReference>
<keyword evidence="2 6" id="KW-0808">Transferase</keyword>
<dbReference type="InterPro" id="IPR043129">
    <property type="entry name" value="ATPase_NBD"/>
</dbReference>
<dbReference type="GO" id="GO:0019158">
    <property type="term" value="F:mannokinase activity"/>
    <property type="evidence" value="ECO:0007669"/>
    <property type="project" value="TreeGrafter"/>
</dbReference>
<evidence type="ECO:0000256" key="4">
    <source>
        <dbReference type="ARBA" id="ARBA00022777"/>
    </source>
</evidence>
<accession>A0AAD9WEY3</accession>
<keyword evidence="6" id="KW-0324">Glycolysis</keyword>
<dbReference type="PROSITE" id="PS51748">
    <property type="entry name" value="HEXOKINASE_2"/>
    <property type="match status" value="1"/>
</dbReference>
<dbReference type="GO" id="GO:0005829">
    <property type="term" value="C:cytosol"/>
    <property type="evidence" value="ECO:0007669"/>
    <property type="project" value="TreeGrafter"/>
</dbReference>
<dbReference type="Gene3D" id="3.40.367.20">
    <property type="match status" value="1"/>
</dbReference>
<evidence type="ECO:0000313" key="9">
    <source>
        <dbReference type="EMBL" id="KAK2627723.1"/>
    </source>
</evidence>
<proteinExistence type="inferred from homology"/>
<dbReference type="Pfam" id="PF00349">
    <property type="entry name" value="Hexokinase_1"/>
    <property type="match status" value="1"/>
</dbReference>
<keyword evidence="4 6" id="KW-0418">Kinase</keyword>
<dbReference type="SUPFAM" id="SSF53067">
    <property type="entry name" value="Actin-like ATPase domain"/>
    <property type="match status" value="2"/>
</dbReference>
<name>A0AAD9WEY3_9HELO</name>
<dbReference type="GO" id="GO:0005739">
    <property type="term" value="C:mitochondrion"/>
    <property type="evidence" value="ECO:0007669"/>
    <property type="project" value="TreeGrafter"/>
</dbReference>
<dbReference type="GO" id="GO:0006096">
    <property type="term" value="P:glycolytic process"/>
    <property type="evidence" value="ECO:0007669"/>
    <property type="project" value="UniProtKB-KW"/>
</dbReference>
<dbReference type="EMBL" id="JAUBYV010000003">
    <property type="protein sequence ID" value="KAK2627723.1"/>
    <property type="molecule type" value="Genomic_DNA"/>
</dbReference>
<dbReference type="CDD" id="cd24000">
    <property type="entry name" value="ASKHA_NBD_HK"/>
    <property type="match status" value="1"/>
</dbReference>
<dbReference type="Proteomes" id="UP001285354">
    <property type="component" value="Unassembled WGS sequence"/>
</dbReference>
<dbReference type="EC" id="2.7.1.-" evidence="6"/>
<dbReference type="GO" id="GO:0005524">
    <property type="term" value="F:ATP binding"/>
    <property type="evidence" value="ECO:0007669"/>
    <property type="project" value="UniProtKB-UniRule"/>
</dbReference>
<evidence type="ECO:0000256" key="2">
    <source>
        <dbReference type="ARBA" id="ARBA00022679"/>
    </source>
</evidence>
<sequence length="539" mass="58999">MGTSTQALSLDSFLRPLHIDIPKIHSLARSLCDTFTSLAAESEEQFLPTPISESLLRPEQQQKGRYLAIDIGGTNLRVGFIELRGPGKSTSEDAGDERENEYNDRSRAQCHLEKSWPIGEQLKNDKAEDLFKWIGGCIAEVVQDGCRAWPGELSEDIALGVTFSFPMIQHTLSDAAIMSMGKGFQITKNLDLGKLLSDGYDKNRDPTLPRIKITAIVNDAVATLVSFAYANRGSARRKATMGLIVGTGCNATITLPISKLHPSKRPAEVKVRDDSEVGQDLKIAVNTEWAIKGAAGPLRALGFLTFWDEKLDAEGEVPGFQPFEYMTSGRYLGELGRIIIVDFLTSHLSIPESTLPPRLVQRNGLSTTFLGKLRPRPAATEPSILEQLEQEFPPSNAPNAWVWSPESASFAFSTAKAIQTRAAGMVAAAVIALLACAEEIHLSTPGLSNGRLLPNRTKSELDEIMVGYTGSCIVHFQDYLEDCQRFLEEIITAEFRDREDAPRVVLKPCHEGGIIGAGILVGTVQGIAREELGRWRLGI</sequence>
<dbReference type="InterPro" id="IPR022673">
    <property type="entry name" value="Hexokinase_C"/>
</dbReference>
<feature type="domain" description="Hexokinase N-terminal" evidence="7">
    <location>
        <begin position="10"/>
        <end position="229"/>
    </location>
</feature>
<comment type="similarity">
    <text evidence="1 6">Belongs to the hexokinase family.</text>
</comment>
<dbReference type="InterPro" id="IPR001312">
    <property type="entry name" value="Hexokinase"/>
</dbReference>
<comment type="caution">
    <text evidence="9">The sequence shown here is derived from an EMBL/GenBank/DDBJ whole genome shotgun (WGS) entry which is preliminary data.</text>
</comment>
<dbReference type="AlphaFoldDB" id="A0AAD9WEY3"/>
<reference evidence="9" key="1">
    <citation type="submission" date="2023-06" db="EMBL/GenBank/DDBJ databases">
        <title>Draft genome of Marssonina rosae.</title>
        <authorList>
            <person name="Cheng Q."/>
        </authorList>
    </citation>
    <scope>NUCLEOTIDE SEQUENCE</scope>
    <source>
        <strain evidence="9">R4</strain>
    </source>
</reference>
<dbReference type="GO" id="GO:0005536">
    <property type="term" value="F:D-glucose binding"/>
    <property type="evidence" value="ECO:0007669"/>
    <property type="project" value="InterPro"/>
</dbReference>
<keyword evidence="5 6" id="KW-0067">ATP-binding</keyword>
<keyword evidence="3 6" id="KW-0547">Nucleotide-binding</keyword>
<evidence type="ECO:0000256" key="5">
    <source>
        <dbReference type="ARBA" id="ARBA00022840"/>
    </source>
</evidence>
<organism evidence="9 10">
    <name type="scientific">Diplocarpon rosae</name>
    <dbReference type="NCBI Taxonomy" id="946125"/>
    <lineage>
        <taxon>Eukaryota</taxon>
        <taxon>Fungi</taxon>
        <taxon>Dikarya</taxon>
        <taxon>Ascomycota</taxon>
        <taxon>Pezizomycotina</taxon>
        <taxon>Leotiomycetes</taxon>
        <taxon>Helotiales</taxon>
        <taxon>Drepanopezizaceae</taxon>
        <taxon>Diplocarpon</taxon>
    </lineage>
</organism>
<dbReference type="Gene3D" id="3.30.420.40">
    <property type="match status" value="1"/>
</dbReference>
<dbReference type="PANTHER" id="PTHR19443:SF29">
    <property type="entry name" value="PHOSPHOTRANSFERASE"/>
    <property type="match status" value="1"/>
</dbReference>
<dbReference type="Pfam" id="PF03727">
    <property type="entry name" value="Hexokinase_2"/>
    <property type="match status" value="1"/>
</dbReference>
<dbReference type="PRINTS" id="PR00475">
    <property type="entry name" value="HEXOKINASE"/>
</dbReference>
<gene>
    <name evidence="9" type="ORF">QTJ16_002369</name>
</gene>
<dbReference type="GO" id="GO:0008865">
    <property type="term" value="F:fructokinase activity"/>
    <property type="evidence" value="ECO:0007669"/>
    <property type="project" value="TreeGrafter"/>
</dbReference>
<evidence type="ECO:0000256" key="6">
    <source>
        <dbReference type="RuleBase" id="RU362007"/>
    </source>
</evidence>
<feature type="domain" description="Hexokinase C-terminal" evidence="8">
    <location>
        <begin position="241"/>
        <end position="521"/>
    </location>
</feature>